<dbReference type="FunFam" id="3.40.30.10:FF:000010">
    <property type="entry name" value="Glutathione peroxidase"/>
    <property type="match status" value="1"/>
</dbReference>
<comment type="similarity">
    <text evidence="1 5">Belongs to the glutathione peroxidase family.</text>
</comment>
<dbReference type="PIRSF" id="PIRSF000303">
    <property type="entry name" value="Glutathion_perox"/>
    <property type="match status" value="1"/>
</dbReference>
<protein>
    <recommendedName>
        <fullName evidence="5">Glutathione peroxidase</fullName>
    </recommendedName>
</protein>
<dbReference type="PROSITE" id="PS51355">
    <property type="entry name" value="GLUTATHIONE_PEROXID_3"/>
    <property type="match status" value="1"/>
</dbReference>
<dbReference type="GO" id="GO:0034599">
    <property type="term" value="P:cellular response to oxidative stress"/>
    <property type="evidence" value="ECO:0007669"/>
    <property type="project" value="TreeGrafter"/>
</dbReference>
<evidence type="ECO:0000256" key="5">
    <source>
        <dbReference type="RuleBase" id="RU000499"/>
    </source>
</evidence>
<organism evidence="6 7">
    <name type="scientific">Peribacillus cavernae</name>
    <dbReference type="NCBI Taxonomy" id="1674310"/>
    <lineage>
        <taxon>Bacteria</taxon>
        <taxon>Bacillati</taxon>
        <taxon>Bacillota</taxon>
        <taxon>Bacilli</taxon>
        <taxon>Bacillales</taxon>
        <taxon>Bacillaceae</taxon>
        <taxon>Peribacillus</taxon>
    </lineage>
</organism>
<keyword evidence="2 5" id="KW-0575">Peroxidase</keyword>
<evidence type="ECO:0000313" key="6">
    <source>
        <dbReference type="EMBL" id="RUQ28962.1"/>
    </source>
</evidence>
<dbReference type="PROSITE" id="PS00460">
    <property type="entry name" value="GLUTATHIONE_PEROXID_1"/>
    <property type="match status" value="1"/>
</dbReference>
<accession>A0A433HLH8</accession>
<dbReference type="AlphaFoldDB" id="A0A433HLH8"/>
<dbReference type="InterPro" id="IPR000889">
    <property type="entry name" value="Glutathione_peroxidase"/>
</dbReference>
<sequence>MSVYEFEVKKINDEETSINQFKGNVLLIVNTASKCGFTPQYEELQRLYETYQDQGFSVLGFPCNQFLGQEPGDELEIDSFCRLNYGVTFPLFAKIDVKGRDAHPLFKYLTENAPGVMGSKAIKWNFTKFLIDQKGNVVNRYAPRTKPLEIASDIKALL</sequence>
<dbReference type="RefSeq" id="WP_126864880.1">
    <property type="nucleotide sequence ID" value="NZ_JAUSTX010000002.1"/>
</dbReference>
<dbReference type="Pfam" id="PF00255">
    <property type="entry name" value="GSHPx"/>
    <property type="match status" value="1"/>
</dbReference>
<reference evidence="6 7" key="1">
    <citation type="submission" date="2018-12" db="EMBL/GenBank/DDBJ databases">
        <title>Bacillus chawlae sp. nov., Bacillus glennii sp. nov., and Bacillus saganii sp. nov. Isolated from the Vehicle Assembly Building at Kennedy Space Center where the Viking Spacecraft were Assembled.</title>
        <authorList>
            <person name="Seuylemezian A."/>
            <person name="Vaishampayan P."/>
        </authorList>
    </citation>
    <scope>NUCLEOTIDE SEQUENCE [LARGE SCALE GENOMIC DNA]</scope>
    <source>
        <strain evidence="6 7">L5</strain>
    </source>
</reference>
<dbReference type="Proteomes" id="UP000267430">
    <property type="component" value="Unassembled WGS sequence"/>
</dbReference>
<dbReference type="CDD" id="cd00340">
    <property type="entry name" value="GSH_Peroxidase"/>
    <property type="match status" value="1"/>
</dbReference>
<dbReference type="OrthoDB" id="9789406at2"/>
<evidence type="ECO:0000313" key="7">
    <source>
        <dbReference type="Proteomes" id="UP000267430"/>
    </source>
</evidence>
<evidence type="ECO:0000256" key="3">
    <source>
        <dbReference type="ARBA" id="ARBA00023002"/>
    </source>
</evidence>
<comment type="caution">
    <text evidence="6">The sequence shown here is derived from an EMBL/GenBank/DDBJ whole genome shotgun (WGS) entry which is preliminary data.</text>
</comment>
<evidence type="ECO:0000256" key="2">
    <source>
        <dbReference type="ARBA" id="ARBA00022559"/>
    </source>
</evidence>
<dbReference type="PRINTS" id="PR01011">
    <property type="entry name" value="GLUTPROXDASE"/>
</dbReference>
<name>A0A433HLH8_9BACI</name>
<dbReference type="PANTHER" id="PTHR11592">
    <property type="entry name" value="GLUTATHIONE PEROXIDASE"/>
    <property type="match status" value="1"/>
</dbReference>
<proteinExistence type="inferred from homology"/>
<keyword evidence="7" id="KW-1185">Reference proteome</keyword>
<dbReference type="PROSITE" id="PS00763">
    <property type="entry name" value="GLUTATHIONE_PEROXID_2"/>
    <property type="match status" value="1"/>
</dbReference>
<dbReference type="EMBL" id="RYZZ01000013">
    <property type="protein sequence ID" value="RUQ28962.1"/>
    <property type="molecule type" value="Genomic_DNA"/>
</dbReference>
<dbReference type="SUPFAM" id="SSF52833">
    <property type="entry name" value="Thioredoxin-like"/>
    <property type="match status" value="1"/>
</dbReference>
<dbReference type="InterPro" id="IPR029760">
    <property type="entry name" value="GPX_CS"/>
</dbReference>
<evidence type="ECO:0000256" key="1">
    <source>
        <dbReference type="ARBA" id="ARBA00006926"/>
    </source>
</evidence>
<keyword evidence="3 5" id="KW-0560">Oxidoreductase</keyword>
<dbReference type="InterPro" id="IPR036249">
    <property type="entry name" value="Thioredoxin-like_sf"/>
</dbReference>
<dbReference type="Gene3D" id="3.40.30.10">
    <property type="entry name" value="Glutaredoxin"/>
    <property type="match status" value="1"/>
</dbReference>
<evidence type="ECO:0000256" key="4">
    <source>
        <dbReference type="PIRSR" id="PIRSR000303-1"/>
    </source>
</evidence>
<gene>
    <name evidence="6" type="ORF">ELQ35_10935</name>
</gene>
<dbReference type="GO" id="GO:0004601">
    <property type="term" value="F:peroxidase activity"/>
    <property type="evidence" value="ECO:0007669"/>
    <property type="project" value="UniProtKB-KW"/>
</dbReference>
<dbReference type="PANTHER" id="PTHR11592:SF78">
    <property type="entry name" value="GLUTATHIONE PEROXIDASE"/>
    <property type="match status" value="1"/>
</dbReference>
<feature type="active site" evidence="4">
    <location>
        <position position="35"/>
    </location>
</feature>
<dbReference type="InterPro" id="IPR029759">
    <property type="entry name" value="GPX_AS"/>
</dbReference>